<proteinExistence type="predicted"/>
<name>A0A5D4SXG7_9BACI</name>
<organism evidence="1 2">
    <name type="scientific">Sutcliffiella horikoshii</name>
    <dbReference type="NCBI Taxonomy" id="79883"/>
    <lineage>
        <taxon>Bacteria</taxon>
        <taxon>Bacillati</taxon>
        <taxon>Bacillota</taxon>
        <taxon>Bacilli</taxon>
        <taxon>Bacillales</taxon>
        <taxon>Bacillaceae</taxon>
        <taxon>Sutcliffiella</taxon>
    </lineage>
</organism>
<dbReference type="EMBL" id="VTET01000011">
    <property type="protein sequence ID" value="TYS68005.1"/>
    <property type="molecule type" value="Genomic_DNA"/>
</dbReference>
<comment type="caution">
    <text evidence="1">The sequence shown here is derived from an EMBL/GenBank/DDBJ whole genome shotgun (WGS) entry which is preliminary data.</text>
</comment>
<dbReference type="OrthoDB" id="6194521at2"/>
<dbReference type="RefSeq" id="WP_148980332.1">
    <property type="nucleotide sequence ID" value="NZ_JBNILI010000004.1"/>
</dbReference>
<dbReference type="AlphaFoldDB" id="A0A5D4SXG7"/>
<evidence type="ECO:0000313" key="1">
    <source>
        <dbReference type="EMBL" id="TYS68005.1"/>
    </source>
</evidence>
<dbReference type="Proteomes" id="UP000324517">
    <property type="component" value="Unassembled WGS sequence"/>
</dbReference>
<accession>A0A5D4SXG7</accession>
<dbReference type="SUPFAM" id="SSF47413">
    <property type="entry name" value="lambda repressor-like DNA-binding domains"/>
    <property type="match status" value="1"/>
</dbReference>
<protein>
    <submittedName>
        <fullName evidence="1">Uncharacterized protein</fullName>
    </submittedName>
</protein>
<evidence type="ECO:0000313" key="2">
    <source>
        <dbReference type="Proteomes" id="UP000324517"/>
    </source>
</evidence>
<reference evidence="1 2" key="1">
    <citation type="submission" date="2019-08" db="EMBL/GenBank/DDBJ databases">
        <title>Bacillus genomes from the desert of Cuatro Cienegas, Coahuila.</title>
        <authorList>
            <person name="Olmedo-Alvarez G."/>
        </authorList>
    </citation>
    <scope>NUCLEOTIDE SEQUENCE [LARGE SCALE GENOMIC DNA]</scope>
    <source>
        <strain evidence="1 2">CH98b_3T</strain>
    </source>
</reference>
<gene>
    <name evidence="1" type="ORF">FZC75_18590</name>
</gene>
<dbReference type="InterPro" id="IPR010982">
    <property type="entry name" value="Lambda_DNA-bd_dom_sf"/>
</dbReference>
<sequence>MVDKKFLEELEEFIWQHQIHDELEAKEYICYNESPVLHEKSDIFEIEEFIKNNKKPTLQQVLFQYMDRNGGTDAEIYKKAGLDRKHFSKIRTNPEYRPRKTTMVALAFALGLDEDETEDLLGAAGYSLSGNDIPDLVARFFLMKGIYDLARMNEAVDDMKSKSIRTI</sequence>
<dbReference type="GO" id="GO:0003677">
    <property type="term" value="F:DNA binding"/>
    <property type="evidence" value="ECO:0007669"/>
    <property type="project" value="InterPro"/>
</dbReference>